<feature type="transmembrane region" description="Helical" evidence="1">
    <location>
        <begin position="492"/>
        <end position="511"/>
    </location>
</feature>
<proteinExistence type="predicted"/>
<reference evidence="2 3" key="1">
    <citation type="journal article" date="2016" name="Nat. Commun.">
        <title>Thousands of microbial genomes shed light on interconnected biogeochemical processes in an aquifer system.</title>
        <authorList>
            <person name="Anantharaman K."/>
            <person name="Brown C.T."/>
            <person name="Hug L.A."/>
            <person name="Sharon I."/>
            <person name="Castelle C.J."/>
            <person name="Probst A.J."/>
            <person name="Thomas B.C."/>
            <person name="Singh A."/>
            <person name="Wilkins M.J."/>
            <person name="Karaoz U."/>
            <person name="Brodie E.L."/>
            <person name="Williams K.H."/>
            <person name="Hubbard S.S."/>
            <person name="Banfield J.F."/>
        </authorList>
    </citation>
    <scope>NUCLEOTIDE SEQUENCE [LARGE SCALE GENOMIC DNA]</scope>
</reference>
<dbReference type="Proteomes" id="UP000178943">
    <property type="component" value="Unassembled WGS sequence"/>
</dbReference>
<accession>A0A1F5VXU5</accession>
<feature type="transmembrane region" description="Helical" evidence="1">
    <location>
        <begin position="292"/>
        <end position="312"/>
    </location>
</feature>
<dbReference type="AlphaFoldDB" id="A0A1F5VXU5"/>
<comment type="caution">
    <text evidence="2">The sequence shown here is derived from an EMBL/GenBank/DDBJ whole genome shotgun (WGS) entry which is preliminary data.</text>
</comment>
<feature type="transmembrane region" description="Helical" evidence="1">
    <location>
        <begin position="388"/>
        <end position="406"/>
    </location>
</feature>
<feature type="transmembrane region" description="Helical" evidence="1">
    <location>
        <begin position="177"/>
        <end position="197"/>
    </location>
</feature>
<sequence>MWIVIWLSHLYQPSHTIWIESFLLASTAIFVIADYFKKTPAGEKPQLLTWFSLASSIVLMGVLTVINNYHLTQWLIMTIFGFACLILARIKPAYIMLAYLAAIIPAIMLFFWSFSPLEMLPEFLWASLLLGVFYAGLSYLLMWNSTAPHRWALLSSVTAILYYLIAYWGQVHSKEKFPWGICALIVAAVYFILSIPLAKKRQSQKTIELAFSSIAVASIFFITIAIPIELKREWFAIAWALEAVAIIWIDKRLNTETLHRASIFPTMLVMYQLLFNPAIFRYPAGDHPVWNWLILNHVIAIIAFIIGAYLCYGRKEVIIFSRLFHWCAVILTVGFTIRETNLLFHKNASWHFLEILEYGVLTTAWLILTLLFLFLYKHFKIRDFYIQIRIFFLASFFQAIAILSFARNPLWHHEAIGTTAFIINDLVLIYAIPAVLFIIIARRINTTEDKKLAHLSTITGIVLLFFFVTTEIRWFFHGAYLDTGFATYAEKYSYSLAWLLFGVILLILGMLKKGSLFRYYSLPIMALTVGKVFLYDASQLKDLYRMLSFLGLGISLLALAYIYQKFVFKPEQNKAT</sequence>
<feature type="transmembrane region" description="Helical" evidence="1">
    <location>
        <begin position="151"/>
        <end position="171"/>
    </location>
</feature>
<keyword evidence="1" id="KW-1133">Transmembrane helix</keyword>
<feature type="transmembrane region" description="Helical" evidence="1">
    <location>
        <begin position="418"/>
        <end position="440"/>
    </location>
</feature>
<feature type="transmembrane region" description="Helical" evidence="1">
    <location>
        <begin position="123"/>
        <end position="142"/>
    </location>
</feature>
<protein>
    <recommendedName>
        <fullName evidence="4">DUF2339 domain-containing protein</fullName>
    </recommendedName>
</protein>
<feature type="transmembrane region" description="Helical" evidence="1">
    <location>
        <begin position="72"/>
        <end position="90"/>
    </location>
</feature>
<feature type="transmembrane region" description="Helical" evidence="1">
    <location>
        <begin position="97"/>
        <end position="117"/>
    </location>
</feature>
<feature type="transmembrane region" description="Helical" evidence="1">
    <location>
        <begin position="319"/>
        <end position="338"/>
    </location>
</feature>
<keyword evidence="1" id="KW-0812">Transmembrane</keyword>
<evidence type="ECO:0000256" key="1">
    <source>
        <dbReference type="SAM" id="Phobius"/>
    </source>
</evidence>
<dbReference type="PANTHER" id="PTHR38434">
    <property type="entry name" value="BLL2549 PROTEIN"/>
    <property type="match status" value="1"/>
</dbReference>
<feature type="transmembrane region" description="Helical" evidence="1">
    <location>
        <begin position="543"/>
        <end position="563"/>
    </location>
</feature>
<dbReference type="EMBL" id="MFGW01000009">
    <property type="protein sequence ID" value="OGF68228.1"/>
    <property type="molecule type" value="Genomic_DNA"/>
</dbReference>
<organism evidence="2 3">
    <name type="scientific">Candidatus Fischerbacteria bacterium RBG_13_37_8</name>
    <dbReference type="NCBI Taxonomy" id="1817863"/>
    <lineage>
        <taxon>Bacteria</taxon>
        <taxon>Candidatus Fischeribacteriota</taxon>
    </lineage>
</organism>
<evidence type="ECO:0000313" key="3">
    <source>
        <dbReference type="Proteomes" id="UP000178943"/>
    </source>
</evidence>
<keyword evidence="1" id="KW-0472">Membrane</keyword>
<feature type="transmembrane region" description="Helical" evidence="1">
    <location>
        <begin position="261"/>
        <end position="280"/>
    </location>
</feature>
<feature type="transmembrane region" description="Helical" evidence="1">
    <location>
        <begin position="209"/>
        <end position="228"/>
    </location>
</feature>
<evidence type="ECO:0000313" key="2">
    <source>
        <dbReference type="EMBL" id="OGF68228.1"/>
    </source>
</evidence>
<evidence type="ECO:0008006" key="4">
    <source>
        <dbReference type="Google" id="ProtNLM"/>
    </source>
</evidence>
<feature type="transmembrane region" description="Helical" evidence="1">
    <location>
        <begin position="452"/>
        <end position="472"/>
    </location>
</feature>
<feature type="transmembrane region" description="Helical" evidence="1">
    <location>
        <begin position="17"/>
        <end position="36"/>
    </location>
</feature>
<feature type="transmembrane region" description="Helical" evidence="1">
    <location>
        <begin position="48"/>
        <end position="66"/>
    </location>
</feature>
<gene>
    <name evidence="2" type="ORF">A2Y62_20780</name>
</gene>
<dbReference type="InterPro" id="IPR019286">
    <property type="entry name" value="DUF2339_TM"/>
</dbReference>
<name>A0A1F5VXU5_9BACT</name>
<dbReference type="PANTHER" id="PTHR38434:SF1">
    <property type="entry name" value="BLL2549 PROTEIN"/>
    <property type="match status" value="1"/>
</dbReference>
<dbReference type="Pfam" id="PF10101">
    <property type="entry name" value="DUF2339"/>
    <property type="match status" value="1"/>
</dbReference>
<feature type="transmembrane region" description="Helical" evidence="1">
    <location>
        <begin position="234"/>
        <end position="249"/>
    </location>
</feature>
<feature type="transmembrane region" description="Helical" evidence="1">
    <location>
        <begin position="358"/>
        <end position="376"/>
    </location>
</feature>
<feature type="transmembrane region" description="Helical" evidence="1">
    <location>
        <begin position="518"/>
        <end position="537"/>
    </location>
</feature>